<evidence type="ECO:0000259" key="3">
    <source>
        <dbReference type="PROSITE" id="PS51644"/>
    </source>
</evidence>
<feature type="compositionally biased region" description="Basic and acidic residues" evidence="2">
    <location>
        <begin position="228"/>
        <end position="240"/>
    </location>
</feature>
<dbReference type="InterPro" id="IPR025605">
    <property type="entry name" value="OST-HTH/LOTUS_dom"/>
</dbReference>
<keyword evidence="5" id="KW-1185">Reference proteome</keyword>
<dbReference type="PANTHER" id="PTHR32387:SF0">
    <property type="entry name" value="PROTEIN NO VEIN"/>
    <property type="match status" value="1"/>
</dbReference>
<dbReference type="Proteomes" id="UP000694557">
    <property type="component" value="Unassembled WGS sequence"/>
</dbReference>
<gene>
    <name evidence="4" type="primary">wu:fj29h11</name>
</gene>
<feature type="region of interest" description="Disordered" evidence="2">
    <location>
        <begin position="800"/>
        <end position="826"/>
    </location>
</feature>
<dbReference type="Pfam" id="PF13020">
    <property type="entry name" value="NOV_C"/>
    <property type="match status" value="1"/>
</dbReference>
<dbReference type="InterPro" id="IPR058210">
    <property type="entry name" value="SACS/Nov_dom"/>
</dbReference>
<feature type="domain" description="HTH OST-type" evidence="3">
    <location>
        <begin position="30"/>
        <end position="103"/>
    </location>
</feature>
<dbReference type="GeneTree" id="ENSGT00940000169412"/>
<evidence type="ECO:0000256" key="1">
    <source>
        <dbReference type="ARBA" id="ARBA00022782"/>
    </source>
</evidence>
<feature type="compositionally biased region" description="Basic and acidic residues" evidence="2">
    <location>
        <begin position="801"/>
        <end position="819"/>
    </location>
</feature>
<dbReference type="CDD" id="cd08824">
    <property type="entry name" value="LOTUS"/>
    <property type="match status" value="1"/>
</dbReference>
<dbReference type="InterPro" id="IPR041966">
    <property type="entry name" value="LOTUS-like"/>
</dbReference>
<reference evidence="4" key="1">
    <citation type="submission" date="2025-08" db="UniProtKB">
        <authorList>
            <consortium name="Ensembl"/>
        </authorList>
    </citation>
    <scope>IDENTIFICATION</scope>
</reference>
<evidence type="ECO:0000256" key="2">
    <source>
        <dbReference type="SAM" id="MobiDB-lite"/>
    </source>
</evidence>
<protein>
    <submittedName>
        <fullName evidence="4">Wu:fj29h11</fullName>
    </submittedName>
</protein>
<name>A0A8C7L310_ONCKI</name>
<dbReference type="Gene3D" id="3.30.420.610">
    <property type="entry name" value="LOTUS domain-like"/>
    <property type="match status" value="2"/>
</dbReference>
<evidence type="ECO:0000313" key="5">
    <source>
        <dbReference type="Proteomes" id="UP000694557"/>
    </source>
</evidence>
<keyword evidence="1" id="KW-0221">Differentiation</keyword>
<feature type="region of interest" description="Disordered" evidence="2">
    <location>
        <begin position="395"/>
        <end position="424"/>
    </location>
</feature>
<feature type="region of interest" description="Disordered" evidence="2">
    <location>
        <begin position="215"/>
        <end position="306"/>
    </location>
</feature>
<feature type="domain" description="HTH OST-type" evidence="3">
    <location>
        <begin position="143"/>
        <end position="219"/>
    </location>
</feature>
<sequence>NPLCSVRAGNKMCTPWAPEARDWKSWPTVCLNRLRREVLLMLGAFPGGVEVPKLCACYKQMYGRQLTLREYGLAGLQELFAALGDQVCVERQDKMNLVRLSSPGDQMEYTQPHILTKISETKMFSFKVTMVTGPLSHLILMSETEKAQRNILSLVEQHPEGIPLKKLTVAYSQKYHCNLTLSSLGFSSTSSLVASLEGELYVDKDLVFHRSHRGVAAAPAQAGGDQVDISRRPRSGKDPPSRTLSPRAVPLKTHPQSTTPISFGSGSDPLQLAPGSRYGPPPSSGSSLGATCPSIPPSAVPRSSPLLSFSSTVKENEEVTREELLDRVKEVIKVYPPAATTIAQLQNGYLLRFGKQLPLQQYRSLYDNHEKQPAAACALDQVRFKTRSPLLQTISPVPSSSPLLSQPPVTPQIPQPGTSASDSDFPALKAELRLTKAQERRQLAVGQREGNSPVFREAYNAQLREVHGANVRAVEAQAEEEEEDDGMRRKRKKALDPEAVNSLVEDVIRDIAAEGELVTREKVISRVCMLMQVRTLEAGRIDLRWQIPALKDLQRNLREINMFIESAEAVTAMCTLYELGQNLAGLKNKKRFEELNLGPLCKLPLIHRMFKIDSNTKDEDIHQIETVDILRSLRVFRRKQNKPKVDLAEFMKHLSDQYSCDSPYELGIRIHSVGLPIATLQKAVSSEYVCMERAREAIQRELEEEVGERMRKMKKVVMEGAQGPVLFSSVGSAELRKKYVTMTAADAVLEVFTNASGVFNPKMTKVIVQDFMLRVSADRLARALFQLAICGGSLAAPQDLVPKEKPAKHTQERRAEEKTQATPPSEAAVKQVLKESLSNHSSPFTLAHVASLERKLAKHFQVTEFTSLEQGSFLEFLVKHAQVLQETVGSAVVVGSTSGGGGQDWQGQGCGFRPNRQDVFEFIKQCGTTSLSHVEWCLRAHYGVRDSRDLGLGPLRTLVGLVQRQRELSLGGGLSHVLYEAALLPRDTSSSVGEAQQTVGILGEVSQTQALSCLLSCPLLDELGQWSQWELVFRPRHGPLKDFIDRNAATTDLSALEVSPGVLLRVTTSTGDKLFSQAAMTLDPVGTAGHLVSMVVADGTANAPTALLANHMESSLAAAVAKEDLSRAEEDGSCFSSVALFLLDCLIRIPTRTCRALLQQVFLEPFSRVLGGQAKSKAVLLSTARSNLRHLNCLHQLGIVLGITDWVKDYHTKLSPPQNQDLNQSQNQAQTPPADQTKVRTWGDYDDELYELTSETLGDTHTERDGEEAWKEGKSLAEPEKADNADSQSESRVDCHKDIIDDIRKSEFGIGVELNEEGQRLMTVHQERLGRSLDRLSTELYSKDTHFVLELIQNADDNSYPTEGGPVPALAFVVEKDCVTVLNNETGFQEKNIRAICDVGRSTKGKHKYGYIGQKGIGFKSVFKVTDCPEIHSNGFHLCFDKTSGPMGYILPHWVDDERPLNTHLANHTHTSWTTKICLPLRSECYQTRNLFHDVHPSLLLFLHRLRSITIYNQAEKRMVTMTRRDLSHSVLEVEHTEGTERWLVVKHTLHPTKIKDEVESTELALAFQLGDDLTGSDIQAPPQKQPVFAFLPLRSFGFRFIIQGDFDIPSSREDVDRDSSWNQWLRSEIPQLFLHAMDVFSDHPEFSGLKGLCHFLQFVPLPDEVLDFFKPVAGQIIQLLKGKAFLPTLNTDGSVVYKLPSQVAVCQDPVIRDVIGGEELNRHLSLSYLHPGLLPVPPLSLLTHLGVRRLRGSDVTTVTTAMAKELLQGDGLRHLARLLVCNFRALEQGYGETDSILTTLRDLPIIPLADGRMVALSGEGVFFPMTETKNHSVYGALYRDVCVVHPSLLSCVEPLESQQIRELLRRLGVHELEPQQLLENHIYPALKNNTWKSKPVEAVVSYLVFIKQHSSPQEYTHPDTVVPVLTTRGLLFPADHKVHFSTHYGNMDLPNKLPGVDWVLLSGCYVETDGDMEGWRDLFIRLGVRERLILRKERRTLTSKELASSPWAVESELWPCRAGRAGGPEEGCVLDDYPCEELLSLVTAQLPAPVLMEQRQALLELLETNWDTGDRYSQYLTAQVIDSEGRLIKSTKSSFFHFLSCLPWVPAYCLQAGAEGGRKVEYLCPNSVYLYSPEVHNLLGTHVSYIDMTPSEFTKTLGMKNRVNVEELIGYLKKWCVKTSSASGPEGQEKQEEEGSEFSSTVQHVHSVYSFLHKNCSQTNLKELFQHTPAVFIEYNRNGDWCSGRFYHLKEVCWSDPTEMFVRYRELTRGADSTVQEPRVLAPFYSKLDDMKDLFKRLLNVEYTPSMLQYVVLLELVCNSCPLPTVDVLRDVSKLYARLAEKCKTGQGEQEHNLSINPRYCSTLKGMLLDKRVFPTKDNSWVTLAHRPMIPDSKELEKIFKAHKQVCLLNLPLPEKSAGWFSEEDRILFLEICGVRLLSQCVSTEAQTENYRPCPSMQCLVRSVVPYIQRFLYYHEDLQELYWELKKNNIRQTIRQLTYGQVGMLYTRYLLSVSDEEDPVVEMEDVICLLKDNKELYIQKDHLSARLDICRELVKLFSFESSHRKELVHFLSGLMTSLPDNAALKRFLQKECPGELPSEEEAWEVPQPVLPVQPIPGSVSCTDQCDYTLRNIMTEDMEVNCRHSLLELLSSNSSGITEGVVSSMFQGASQRPPLALDSPVWAKPLHPQALLEDLQLECQRPSTVLFSDDQRDTVAIGEWGEKLVFSFLCHWRDSQGEEVFVEVKSTVKKDRAFIHLSANELDFALREKERYHVFRVYNAGDSEKVRLCRIQNLAQHLHAKDLELFLFV</sequence>
<feature type="compositionally biased region" description="Polar residues" evidence="2">
    <location>
        <begin position="1215"/>
        <end position="1234"/>
    </location>
</feature>
<dbReference type="PROSITE" id="PS51644">
    <property type="entry name" value="HTH_OST"/>
    <property type="match status" value="2"/>
</dbReference>
<feature type="compositionally biased region" description="Basic and acidic residues" evidence="2">
    <location>
        <begin position="1258"/>
        <end position="1293"/>
    </location>
</feature>
<dbReference type="SUPFAM" id="SSF55874">
    <property type="entry name" value="ATPase domain of HSP90 chaperone/DNA topoisomerase II/histidine kinase"/>
    <property type="match status" value="1"/>
</dbReference>
<feature type="region of interest" description="Disordered" evidence="2">
    <location>
        <begin position="1214"/>
        <end position="1240"/>
    </location>
</feature>
<feature type="compositionally biased region" description="Polar residues" evidence="2">
    <location>
        <begin position="254"/>
        <end position="265"/>
    </location>
</feature>
<dbReference type="Pfam" id="PF25794">
    <property type="entry name" value="SACS"/>
    <property type="match status" value="1"/>
</dbReference>
<feature type="compositionally biased region" description="Low complexity" evidence="2">
    <location>
        <begin position="395"/>
        <end position="407"/>
    </location>
</feature>
<dbReference type="InterPro" id="IPR036890">
    <property type="entry name" value="HATPase_C_sf"/>
</dbReference>
<dbReference type="NCBIfam" id="NF047352">
    <property type="entry name" value="P_loop_sacsin"/>
    <property type="match status" value="1"/>
</dbReference>
<organism evidence="4 5">
    <name type="scientific">Oncorhynchus kisutch</name>
    <name type="common">Coho salmon</name>
    <name type="synonym">Salmo kisutch</name>
    <dbReference type="NCBI Taxonomy" id="8019"/>
    <lineage>
        <taxon>Eukaryota</taxon>
        <taxon>Metazoa</taxon>
        <taxon>Chordata</taxon>
        <taxon>Craniata</taxon>
        <taxon>Vertebrata</taxon>
        <taxon>Euteleostomi</taxon>
        <taxon>Actinopterygii</taxon>
        <taxon>Neopterygii</taxon>
        <taxon>Teleostei</taxon>
        <taxon>Protacanthopterygii</taxon>
        <taxon>Salmoniformes</taxon>
        <taxon>Salmonidae</taxon>
        <taxon>Salmoninae</taxon>
        <taxon>Oncorhynchus</taxon>
    </lineage>
</organism>
<feature type="compositionally biased region" description="Low complexity" evidence="2">
    <location>
        <begin position="274"/>
        <end position="289"/>
    </location>
</feature>
<dbReference type="Ensembl" id="ENSOKIT00005119956.1">
    <property type="protein sequence ID" value="ENSOKIP00005112058.1"/>
    <property type="gene ID" value="ENSOKIG00005048747.1"/>
</dbReference>
<reference evidence="4" key="2">
    <citation type="submission" date="2025-09" db="UniProtKB">
        <authorList>
            <consortium name="Ensembl"/>
        </authorList>
    </citation>
    <scope>IDENTIFICATION</scope>
</reference>
<dbReference type="Pfam" id="PF12872">
    <property type="entry name" value="OST-HTH"/>
    <property type="match status" value="2"/>
</dbReference>
<dbReference type="InterPro" id="IPR024975">
    <property type="entry name" value="NOV_C"/>
</dbReference>
<dbReference type="GO" id="GO:0030154">
    <property type="term" value="P:cell differentiation"/>
    <property type="evidence" value="ECO:0007669"/>
    <property type="project" value="UniProtKB-KW"/>
</dbReference>
<accession>A0A8C7L310</accession>
<dbReference type="InterPro" id="IPR052957">
    <property type="entry name" value="Auxin_embryo_med"/>
</dbReference>
<feature type="region of interest" description="Disordered" evidence="2">
    <location>
        <begin position="1254"/>
        <end position="1293"/>
    </location>
</feature>
<proteinExistence type="predicted"/>
<dbReference type="PANTHER" id="PTHR32387">
    <property type="entry name" value="WU:FJ29H11"/>
    <property type="match status" value="1"/>
</dbReference>
<evidence type="ECO:0000313" key="4">
    <source>
        <dbReference type="Ensembl" id="ENSOKIP00005112058.1"/>
    </source>
</evidence>
<dbReference type="Gene3D" id="3.30.565.10">
    <property type="entry name" value="Histidine kinase-like ATPase, C-terminal domain"/>
    <property type="match status" value="1"/>
</dbReference>